<comment type="caution">
    <text evidence="3">The sequence shown here is derived from an EMBL/GenBank/DDBJ whole genome shotgun (WGS) entry which is preliminary data.</text>
</comment>
<accession>A0A822Z055</accession>
<feature type="region of interest" description="Disordered" evidence="1">
    <location>
        <begin position="314"/>
        <end position="336"/>
    </location>
</feature>
<evidence type="ECO:0000313" key="4">
    <source>
        <dbReference type="Proteomes" id="UP000607653"/>
    </source>
</evidence>
<dbReference type="EMBL" id="DUZY01000004">
    <property type="protein sequence ID" value="DAD38147.1"/>
    <property type="molecule type" value="Genomic_DNA"/>
</dbReference>
<feature type="compositionally biased region" description="Acidic residues" evidence="1">
    <location>
        <begin position="249"/>
        <end position="262"/>
    </location>
</feature>
<name>A0A822Z055_NELNU</name>
<keyword evidence="2" id="KW-1133">Transmembrane helix</keyword>
<dbReference type="Proteomes" id="UP000607653">
    <property type="component" value="Unassembled WGS sequence"/>
</dbReference>
<evidence type="ECO:0000256" key="1">
    <source>
        <dbReference type="SAM" id="MobiDB-lite"/>
    </source>
</evidence>
<keyword evidence="4" id="KW-1185">Reference proteome</keyword>
<keyword evidence="2" id="KW-0472">Membrane</keyword>
<feature type="region of interest" description="Disordered" evidence="1">
    <location>
        <begin position="240"/>
        <end position="277"/>
    </location>
</feature>
<evidence type="ECO:0000313" key="3">
    <source>
        <dbReference type="EMBL" id="DAD38147.1"/>
    </source>
</evidence>
<feature type="transmembrane region" description="Helical" evidence="2">
    <location>
        <begin position="31"/>
        <end position="51"/>
    </location>
</feature>
<dbReference type="AlphaFoldDB" id="A0A822Z055"/>
<feature type="compositionally biased region" description="Basic and acidic residues" evidence="1">
    <location>
        <begin position="327"/>
        <end position="336"/>
    </location>
</feature>
<keyword evidence="2" id="KW-0812">Transmembrane</keyword>
<sequence>MELSGNLNQRNDNEKKKMMTMELKGGECGSGFGGILVLGGVIASAALISAIKNRTTKIIPSRTTTHQKCIKDTTEEPTKPCKNSNCDCSKDEGMEGLRSLLEIPFPCDYEHHHGCGSGSSSSSSSEEWVSTIGSIHVDFSELVAIQNLVLEDKPSLRVNGGKEIIGEKWENLSELEIDYISKGCFGAGILERLALPNPNNVIGWDWEENHVEDHLPSVDADAVSEIFEMVPTVKILEDTSSSMQLKKEDDDDNNDDDDEELVEGNSEGIGDSSNDSNAEAIWPVETLGVGDESLELKGTKSNLLISGEKIDEQERETITEEDGTTGTERKNLNEEKETVVHSPSRSMFLNFLLWFMVPVLLLLLAHYICQISLSS</sequence>
<organism evidence="3 4">
    <name type="scientific">Nelumbo nucifera</name>
    <name type="common">Sacred lotus</name>
    <dbReference type="NCBI Taxonomy" id="4432"/>
    <lineage>
        <taxon>Eukaryota</taxon>
        <taxon>Viridiplantae</taxon>
        <taxon>Streptophyta</taxon>
        <taxon>Embryophyta</taxon>
        <taxon>Tracheophyta</taxon>
        <taxon>Spermatophyta</taxon>
        <taxon>Magnoliopsida</taxon>
        <taxon>Proteales</taxon>
        <taxon>Nelumbonaceae</taxon>
        <taxon>Nelumbo</taxon>
    </lineage>
</organism>
<reference evidence="3 4" key="1">
    <citation type="journal article" date="2020" name="Mol. Biol. Evol.">
        <title>Distinct Expression and Methylation Patterns for Genes with Different Fates following a Single Whole-Genome Duplication in Flowering Plants.</title>
        <authorList>
            <person name="Shi T."/>
            <person name="Rahmani R.S."/>
            <person name="Gugger P.F."/>
            <person name="Wang M."/>
            <person name="Li H."/>
            <person name="Zhang Y."/>
            <person name="Li Z."/>
            <person name="Wang Q."/>
            <person name="Van de Peer Y."/>
            <person name="Marchal K."/>
            <person name="Chen J."/>
        </authorList>
    </citation>
    <scope>NUCLEOTIDE SEQUENCE [LARGE SCALE GENOMIC DNA]</scope>
    <source>
        <tissue evidence="3">Leaf</tissue>
    </source>
</reference>
<gene>
    <name evidence="3" type="ORF">HUJ06_008788</name>
</gene>
<evidence type="ECO:0000256" key="2">
    <source>
        <dbReference type="SAM" id="Phobius"/>
    </source>
</evidence>
<feature type="transmembrane region" description="Helical" evidence="2">
    <location>
        <begin position="351"/>
        <end position="373"/>
    </location>
</feature>
<proteinExistence type="predicted"/>
<protein>
    <submittedName>
        <fullName evidence="3">Uncharacterized protein</fullName>
    </submittedName>
</protein>